<dbReference type="RefSeq" id="WP_160959650.1">
    <property type="nucleotide sequence ID" value="NZ_WVUD01000007.1"/>
</dbReference>
<evidence type="ECO:0000256" key="2">
    <source>
        <dbReference type="ARBA" id="ARBA00022840"/>
    </source>
</evidence>
<evidence type="ECO:0000313" key="5">
    <source>
        <dbReference type="Proteomes" id="UP000482487"/>
    </source>
</evidence>
<dbReference type="EMBL" id="WVUD01000007">
    <property type="protein sequence ID" value="MYL82782.1"/>
    <property type="molecule type" value="Genomic_DNA"/>
</dbReference>
<protein>
    <submittedName>
        <fullName evidence="4">ATP-binding cassette domain-containing protein</fullName>
    </submittedName>
</protein>
<proteinExistence type="predicted"/>
<dbReference type="Gene3D" id="3.40.50.300">
    <property type="entry name" value="P-loop containing nucleotide triphosphate hydrolases"/>
    <property type="match status" value="1"/>
</dbReference>
<sequence>MLRVDGLSHRFGNRAVLSDLSFALDKGGFAFLTGPSGSGKTTLLRILHGSLPLQTGRALVAGHDLAALRPSKLYQLRRDVSVVFQDFKILPERTVVENVALPLTVRGTPKARIERRVASILTALRLTELAHRPCAELAGGEQQRVAIARAVVAGPRLMLADEPTGNLDWELSLRLLDILRQFSAHGTAILMATHNRALVAAAPDAMVITLGGGEADPGGFDVGQAAAPDAAAEATP</sequence>
<dbReference type="Pfam" id="PF00005">
    <property type="entry name" value="ABC_tran"/>
    <property type="match status" value="1"/>
</dbReference>
<reference evidence="4 5" key="1">
    <citation type="submission" date="2020-01" db="EMBL/GenBank/DDBJ databases">
        <title>Genome sequence of Desulfovibrio aerotolerans DSM 16695(T).</title>
        <authorList>
            <person name="Karnachuk O."/>
            <person name="Avakyan M."/>
            <person name="Mardanov A."/>
            <person name="Kadnikov V."/>
            <person name="Ravin N."/>
        </authorList>
    </citation>
    <scope>NUCLEOTIDE SEQUENCE [LARGE SCALE GENOMIC DNA]</scope>
    <source>
        <strain evidence="4 5">DSM 16695</strain>
    </source>
</reference>
<gene>
    <name evidence="4" type="ORF">GTA51_06480</name>
</gene>
<dbReference type="InterPro" id="IPR015854">
    <property type="entry name" value="ABC_transpr_LolD-like"/>
</dbReference>
<dbReference type="SUPFAM" id="SSF52540">
    <property type="entry name" value="P-loop containing nucleoside triphosphate hydrolases"/>
    <property type="match status" value="1"/>
</dbReference>
<dbReference type="PANTHER" id="PTHR24220">
    <property type="entry name" value="IMPORT ATP-BINDING PROTEIN"/>
    <property type="match status" value="1"/>
</dbReference>
<dbReference type="Proteomes" id="UP000482487">
    <property type="component" value="Unassembled WGS sequence"/>
</dbReference>
<dbReference type="GO" id="GO:0005886">
    <property type="term" value="C:plasma membrane"/>
    <property type="evidence" value="ECO:0007669"/>
    <property type="project" value="TreeGrafter"/>
</dbReference>
<accession>A0A7C9IVL5</accession>
<name>A0A7C9IVL5_9BACT</name>
<dbReference type="PROSITE" id="PS50893">
    <property type="entry name" value="ABC_TRANSPORTER_2"/>
    <property type="match status" value="1"/>
</dbReference>
<dbReference type="OrthoDB" id="9809450at2"/>
<comment type="caution">
    <text evidence="4">The sequence shown here is derived from an EMBL/GenBank/DDBJ whole genome shotgun (WGS) entry which is preliminary data.</text>
</comment>
<dbReference type="InterPro" id="IPR027417">
    <property type="entry name" value="P-loop_NTPase"/>
</dbReference>
<evidence type="ECO:0000256" key="1">
    <source>
        <dbReference type="ARBA" id="ARBA00022741"/>
    </source>
</evidence>
<dbReference type="GO" id="GO:0005524">
    <property type="term" value="F:ATP binding"/>
    <property type="evidence" value="ECO:0007669"/>
    <property type="project" value="UniProtKB-KW"/>
</dbReference>
<organism evidence="4 5">
    <name type="scientific">Solidesulfovibrio aerotolerans</name>
    <dbReference type="NCBI Taxonomy" id="295255"/>
    <lineage>
        <taxon>Bacteria</taxon>
        <taxon>Pseudomonadati</taxon>
        <taxon>Thermodesulfobacteriota</taxon>
        <taxon>Desulfovibrionia</taxon>
        <taxon>Desulfovibrionales</taxon>
        <taxon>Desulfovibrionaceae</taxon>
        <taxon>Solidesulfovibrio</taxon>
    </lineage>
</organism>
<dbReference type="GO" id="GO:0016887">
    <property type="term" value="F:ATP hydrolysis activity"/>
    <property type="evidence" value="ECO:0007669"/>
    <property type="project" value="InterPro"/>
</dbReference>
<evidence type="ECO:0000313" key="4">
    <source>
        <dbReference type="EMBL" id="MYL82782.1"/>
    </source>
</evidence>
<dbReference type="AlphaFoldDB" id="A0A7C9IVL5"/>
<keyword evidence="5" id="KW-1185">Reference proteome</keyword>
<dbReference type="GO" id="GO:0022857">
    <property type="term" value="F:transmembrane transporter activity"/>
    <property type="evidence" value="ECO:0007669"/>
    <property type="project" value="TreeGrafter"/>
</dbReference>
<evidence type="ECO:0000259" key="3">
    <source>
        <dbReference type="PROSITE" id="PS50893"/>
    </source>
</evidence>
<dbReference type="SMART" id="SM00382">
    <property type="entry name" value="AAA"/>
    <property type="match status" value="1"/>
</dbReference>
<dbReference type="PANTHER" id="PTHR24220:SF470">
    <property type="entry name" value="CELL DIVISION ATP-BINDING PROTEIN FTSE"/>
    <property type="match status" value="1"/>
</dbReference>
<dbReference type="InterPro" id="IPR003439">
    <property type="entry name" value="ABC_transporter-like_ATP-bd"/>
</dbReference>
<keyword evidence="1" id="KW-0547">Nucleotide-binding</keyword>
<dbReference type="InterPro" id="IPR017871">
    <property type="entry name" value="ABC_transporter-like_CS"/>
</dbReference>
<dbReference type="PROSITE" id="PS00211">
    <property type="entry name" value="ABC_TRANSPORTER_1"/>
    <property type="match status" value="1"/>
</dbReference>
<dbReference type="InterPro" id="IPR003593">
    <property type="entry name" value="AAA+_ATPase"/>
</dbReference>
<keyword evidence="2 4" id="KW-0067">ATP-binding</keyword>
<feature type="domain" description="ABC transporter" evidence="3">
    <location>
        <begin position="2"/>
        <end position="236"/>
    </location>
</feature>